<sequence>MSPIEEETISSCTSDYGSDADDGAFSQNATRDPAGILGENLSIIGATIGYIQDNFFDHSCPLAYRIAKDLFGRWTRKHLYDIKQLQLYTSTSEHALSALCEPLHRWSPENFARFKPKMPDAKSPNDRLLSLFMAAEEARQRAVKAYRDLVSCSNYPLYQMLDSGLHHIQHSHAAVDRCFISNFEDLSIVGHYISNAMLKSEEELAARYTQIICTIHETERSLEEKEWEREVVNLQPLYWNSKSISYRMNEEHSGNTINRSKFEQLQILHQHVSQGSDDSFETMNTLK</sequence>
<evidence type="ECO:0000313" key="3">
    <source>
        <dbReference type="Proteomes" id="UP000308724"/>
    </source>
</evidence>
<protein>
    <submittedName>
        <fullName evidence="2">Uncharacterized protein</fullName>
    </submittedName>
</protein>
<reference evidence="2 3" key="1">
    <citation type="submission" date="2018-10" db="EMBL/GenBank/DDBJ databases">
        <title>Fifty Aureobasidium pullulans genomes reveal a recombining polyextremotolerant generalist.</title>
        <authorList>
            <person name="Gostincar C."/>
            <person name="Turk M."/>
            <person name="Zajc J."/>
            <person name="Gunde-Cimerman N."/>
        </authorList>
    </citation>
    <scope>NUCLEOTIDE SEQUENCE [LARGE SCALE GENOMIC DNA]</scope>
    <source>
        <strain evidence="2 3">EXF-1645</strain>
    </source>
</reference>
<proteinExistence type="predicted"/>
<dbReference type="EMBL" id="QZBZ01000452">
    <property type="protein sequence ID" value="TIA29358.1"/>
    <property type="molecule type" value="Genomic_DNA"/>
</dbReference>
<gene>
    <name evidence="2" type="ORF">D6C78_10265</name>
</gene>
<dbReference type="Proteomes" id="UP000308724">
    <property type="component" value="Unassembled WGS sequence"/>
</dbReference>
<accession>A0A4T0B858</accession>
<organism evidence="2 3">
    <name type="scientific">Aureobasidium pullulans</name>
    <name type="common">Black yeast</name>
    <name type="synonym">Pullularia pullulans</name>
    <dbReference type="NCBI Taxonomy" id="5580"/>
    <lineage>
        <taxon>Eukaryota</taxon>
        <taxon>Fungi</taxon>
        <taxon>Dikarya</taxon>
        <taxon>Ascomycota</taxon>
        <taxon>Pezizomycotina</taxon>
        <taxon>Dothideomycetes</taxon>
        <taxon>Dothideomycetidae</taxon>
        <taxon>Dothideales</taxon>
        <taxon>Saccotheciaceae</taxon>
        <taxon>Aureobasidium</taxon>
    </lineage>
</organism>
<comment type="caution">
    <text evidence="2">The sequence shown here is derived from an EMBL/GenBank/DDBJ whole genome shotgun (WGS) entry which is preliminary data.</text>
</comment>
<evidence type="ECO:0000256" key="1">
    <source>
        <dbReference type="SAM" id="MobiDB-lite"/>
    </source>
</evidence>
<feature type="region of interest" description="Disordered" evidence="1">
    <location>
        <begin position="1"/>
        <end position="27"/>
    </location>
</feature>
<evidence type="ECO:0000313" key="2">
    <source>
        <dbReference type="EMBL" id="TIA29358.1"/>
    </source>
</evidence>
<name>A0A4T0B858_AURPU</name>
<dbReference type="AlphaFoldDB" id="A0A4T0B858"/>